<name>A0A160T7I1_9CHLR</name>
<proteinExistence type="predicted"/>
<dbReference type="EMBL" id="LN890655">
    <property type="protein sequence ID" value="CUS04840.2"/>
    <property type="molecule type" value="Genomic_DNA"/>
</dbReference>
<dbReference type="Pfam" id="PF00498">
    <property type="entry name" value="FHA"/>
    <property type="match status" value="1"/>
</dbReference>
<evidence type="ECO:0000256" key="2">
    <source>
        <dbReference type="SAM" id="Phobius"/>
    </source>
</evidence>
<keyword evidence="5" id="KW-1185">Reference proteome</keyword>
<dbReference type="SUPFAM" id="SSF49879">
    <property type="entry name" value="SMAD/FHA domain"/>
    <property type="match status" value="1"/>
</dbReference>
<dbReference type="Proteomes" id="UP000215027">
    <property type="component" value="Chromosome I"/>
</dbReference>
<keyword evidence="2" id="KW-0472">Membrane</keyword>
<dbReference type="SMART" id="SM00240">
    <property type="entry name" value="FHA"/>
    <property type="match status" value="1"/>
</dbReference>
<gene>
    <name evidence="4" type="ORF">CFX0092_A2962</name>
</gene>
<dbReference type="PROSITE" id="PS50006">
    <property type="entry name" value="FHA_DOMAIN"/>
    <property type="match status" value="1"/>
</dbReference>
<organism evidence="4 5">
    <name type="scientific">Candidatus Promineifilum breve</name>
    <dbReference type="NCBI Taxonomy" id="1806508"/>
    <lineage>
        <taxon>Bacteria</taxon>
        <taxon>Bacillati</taxon>
        <taxon>Chloroflexota</taxon>
        <taxon>Ardenticatenia</taxon>
        <taxon>Candidatus Promineifilales</taxon>
        <taxon>Candidatus Promineifilaceae</taxon>
        <taxon>Candidatus Promineifilum</taxon>
    </lineage>
</organism>
<dbReference type="KEGG" id="pbf:CFX0092_A2962"/>
<feature type="region of interest" description="Disordered" evidence="1">
    <location>
        <begin position="140"/>
        <end position="177"/>
    </location>
</feature>
<keyword evidence="2" id="KW-1133">Transmembrane helix</keyword>
<evidence type="ECO:0000259" key="3">
    <source>
        <dbReference type="PROSITE" id="PS50006"/>
    </source>
</evidence>
<dbReference type="Pfam" id="PF12089">
    <property type="entry name" value="DUF3566"/>
    <property type="match status" value="1"/>
</dbReference>
<feature type="transmembrane region" description="Helical" evidence="2">
    <location>
        <begin position="87"/>
        <end position="116"/>
    </location>
</feature>
<dbReference type="CDD" id="cd00060">
    <property type="entry name" value="FHA"/>
    <property type="match status" value="1"/>
</dbReference>
<reference evidence="4" key="1">
    <citation type="submission" date="2016-01" db="EMBL/GenBank/DDBJ databases">
        <authorList>
            <person name="Mcilroy J.S."/>
            <person name="Karst M S."/>
            <person name="Albertsen M."/>
        </authorList>
    </citation>
    <scope>NUCLEOTIDE SEQUENCE</scope>
    <source>
        <strain evidence="4">Cfx-K</strain>
    </source>
</reference>
<dbReference type="InterPro" id="IPR000253">
    <property type="entry name" value="FHA_dom"/>
</dbReference>
<evidence type="ECO:0000313" key="5">
    <source>
        <dbReference type="Proteomes" id="UP000215027"/>
    </source>
</evidence>
<protein>
    <recommendedName>
        <fullName evidence="3">FHA domain-containing protein</fullName>
    </recommendedName>
</protein>
<dbReference type="Gene3D" id="2.60.200.20">
    <property type="match status" value="1"/>
</dbReference>
<keyword evidence="2" id="KW-0812">Transmembrane</keyword>
<evidence type="ECO:0000256" key="1">
    <source>
        <dbReference type="SAM" id="MobiDB-lite"/>
    </source>
</evidence>
<dbReference type="InterPro" id="IPR021949">
    <property type="entry name" value="DUF3566_TM"/>
</dbReference>
<dbReference type="RefSeq" id="WP_095044123.1">
    <property type="nucleotide sequence ID" value="NZ_LN890655.1"/>
</dbReference>
<evidence type="ECO:0000313" key="4">
    <source>
        <dbReference type="EMBL" id="CUS04840.2"/>
    </source>
</evidence>
<dbReference type="InterPro" id="IPR008984">
    <property type="entry name" value="SMAD_FHA_dom_sf"/>
</dbReference>
<dbReference type="AlphaFoldDB" id="A0A160T7I1"/>
<accession>A0A160T7I1</accession>
<feature type="domain" description="FHA" evidence="3">
    <location>
        <begin position="184"/>
        <end position="246"/>
    </location>
</feature>
<dbReference type="OrthoDB" id="1683123at2"/>
<sequence>MRYAIRRISPLGALLYGLLLGLGAWIVPGALLGWLARAAILRAREWLDGFQLALPLPLPGDVTIDLTGALPLADTQARLAALAAQEWALVIAIALGTAAAGMLLTGLAAFLGALVYNLFAAVLGGVEVTLNGLDVAPRAVPKSAPPPPRPVAAPPPRPAPAPITPRPKPETAGAPRPAPAAWLVAAGDGGERLILRGDVTRIGSAPENDLVLPGLAPQHAEIRRESGRYLIYDLGSRRTWVNDVQVAAVHMLKDGFRLQLGQAEYAVHIAMNQTPTEER</sequence>
<feature type="compositionally biased region" description="Pro residues" evidence="1">
    <location>
        <begin position="143"/>
        <end position="166"/>
    </location>
</feature>